<feature type="region of interest" description="Disordered" evidence="1">
    <location>
        <begin position="152"/>
        <end position="210"/>
    </location>
</feature>
<feature type="compositionally biased region" description="Acidic residues" evidence="1">
    <location>
        <begin position="165"/>
        <end position="175"/>
    </location>
</feature>
<name>A0A3P7LS39_DIBLA</name>
<dbReference type="EMBL" id="UYRU01054846">
    <property type="protein sequence ID" value="VDN12828.1"/>
    <property type="molecule type" value="Genomic_DNA"/>
</dbReference>
<proteinExistence type="predicted"/>
<feature type="region of interest" description="Disordered" evidence="1">
    <location>
        <begin position="1"/>
        <end position="93"/>
    </location>
</feature>
<feature type="compositionally biased region" description="Polar residues" evidence="1">
    <location>
        <begin position="35"/>
        <end position="45"/>
    </location>
</feature>
<gene>
    <name evidence="2" type="ORF">DILT_LOCUS8659</name>
</gene>
<keyword evidence="3" id="KW-1185">Reference proteome</keyword>
<evidence type="ECO:0000256" key="1">
    <source>
        <dbReference type="SAM" id="MobiDB-lite"/>
    </source>
</evidence>
<reference evidence="2 3" key="1">
    <citation type="submission" date="2018-11" db="EMBL/GenBank/DDBJ databases">
        <authorList>
            <consortium name="Pathogen Informatics"/>
        </authorList>
    </citation>
    <scope>NUCLEOTIDE SEQUENCE [LARGE SCALE GENOMIC DNA]</scope>
</reference>
<sequence>MEEEPGDLPSSSTVPRPDSPISAPLTSEPVLGVLESSTSNSQAVANTDAGDNISTCSSDPCAAAHTSSSRSSVQMEPNQNEPNEDSGRDGHNNLSSAILEYTHFVKFRDQSYWHCNWIPGNTILFMHPSMVKNYHRKHAEEVGEADAAYEAGQQETGIPSSDGESGSDTEKDDDEEKKKKADATEADNDNKPAAAAVEETPLIGGRLVLP</sequence>
<dbReference type="AlphaFoldDB" id="A0A3P7LS39"/>
<organism evidence="2 3">
    <name type="scientific">Dibothriocephalus latus</name>
    <name type="common">Fish tapeworm</name>
    <name type="synonym">Diphyllobothrium latum</name>
    <dbReference type="NCBI Taxonomy" id="60516"/>
    <lineage>
        <taxon>Eukaryota</taxon>
        <taxon>Metazoa</taxon>
        <taxon>Spiralia</taxon>
        <taxon>Lophotrochozoa</taxon>
        <taxon>Platyhelminthes</taxon>
        <taxon>Cestoda</taxon>
        <taxon>Eucestoda</taxon>
        <taxon>Diphyllobothriidea</taxon>
        <taxon>Diphyllobothriidae</taxon>
        <taxon>Dibothriocephalus</taxon>
    </lineage>
</organism>
<dbReference type="InterPro" id="IPR016197">
    <property type="entry name" value="Chromo-like_dom_sf"/>
</dbReference>
<accession>A0A3P7LS39</accession>
<dbReference type="Proteomes" id="UP000281553">
    <property type="component" value="Unassembled WGS sequence"/>
</dbReference>
<evidence type="ECO:0000313" key="3">
    <source>
        <dbReference type="Proteomes" id="UP000281553"/>
    </source>
</evidence>
<dbReference type="Gene3D" id="2.40.50.40">
    <property type="match status" value="1"/>
</dbReference>
<protein>
    <submittedName>
        <fullName evidence="2">Uncharacterized protein</fullName>
    </submittedName>
</protein>
<feature type="compositionally biased region" description="Polar residues" evidence="1">
    <location>
        <begin position="65"/>
        <end position="81"/>
    </location>
</feature>
<dbReference type="SUPFAM" id="SSF54160">
    <property type="entry name" value="Chromo domain-like"/>
    <property type="match status" value="1"/>
</dbReference>
<evidence type="ECO:0000313" key="2">
    <source>
        <dbReference type="EMBL" id="VDN12828.1"/>
    </source>
</evidence>